<dbReference type="PANTHER" id="PTHR45270">
    <property type="entry name" value="OS03G0832900 PROTEIN"/>
    <property type="match status" value="1"/>
</dbReference>
<feature type="region of interest" description="Disordered" evidence="1">
    <location>
        <begin position="337"/>
        <end position="411"/>
    </location>
</feature>
<dbReference type="EMBL" id="JALJOT010000005">
    <property type="protein sequence ID" value="KAK9915371.1"/>
    <property type="molecule type" value="Genomic_DNA"/>
</dbReference>
<gene>
    <name evidence="4" type="ORF">WJX75_008131</name>
</gene>
<feature type="domain" description="J" evidence="3">
    <location>
        <begin position="670"/>
        <end position="736"/>
    </location>
</feature>
<feature type="region of interest" description="Disordered" evidence="1">
    <location>
        <begin position="100"/>
        <end position="133"/>
    </location>
</feature>
<feature type="compositionally biased region" description="Low complexity" evidence="1">
    <location>
        <begin position="213"/>
        <end position="224"/>
    </location>
</feature>
<comment type="caution">
    <text evidence="4">The sequence shown here is derived from an EMBL/GenBank/DDBJ whole genome shotgun (WGS) entry which is preliminary data.</text>
</comment>
<dbReference type="Gene3D" id="1.10.287.110">
    <property type="entry name" value="DnaJ domain"/>
    <property type="match status" value="1"/>
</dbReference>
<feature type="transmembrane region" description="Helical" evidence="2">
    <location>
        <begin position="441"/>
        <end position="460"/>
    </location>
</feature>
<feature type="compositionally biased region" description="Basic residues" evidence="1">
    <location>
        <begin position="908"/>
        <end position="919"/>
    </location>
</feature>
<sequence length="919" mass="102467">MERRSSAEDAVIEQVPHYSLTTLDDGSFEKLRLIVELPGVESSAGLHVEIEGSRAFVHLPGKYRLDIPLGVTVADTALTLKFVKNRQYLKAEYKVLERSASAPHAAAQRPKPPRTPSPPSTYANASDAFSPRTNANGLHDSFLADAVKLRDAWRTTAQGAKSHGAGASKQSGRARSSARSGNGSDGSAAEWEEPRTNGHKRQQGNGWQRGFLSNGNAANGSGAAARDHSQESAPDDGHAESSGISSSEQWEPDGHPAAQQEEAPELQHHEDVNSNLYETAKLLSNREAAAECISRAEEAMAEADWDRAERLFSKAERLAPELYGDVVTQTLERERKAHEAEVAAKKREEREAAKRKKREEDRRKREEQRQRQAEEQRRKLEEEQRRKADAVRAAAEEEAARRQGRASSTGDADDDEGFFFVEDYNWGYFQFPSLGSRFNSRFNLCISILYAIIGYVLCRLGQPRMVYWMQRKRLGSRGQRTSIACLVTAVWALAIYTVFTYGLFWLRCIWGLWCIVFWRPPLAAAIVESCLFGLLCCAFPGLLSMLVVPMMWHWVGGGFSAIHGTVGCFMFVLRVDSWLEGTPPLVHNFSFVYKLAGPLVYSRMAVSIPVWLLWLVFAIIDIWTYRFFTSSDSDQYGDDTGMAAGSESCRPEAVPKGAAPEVAKVLQASSWYAVLDVLPSATVEEIRKAHKVKSLVTHPDKLGAKNSGAHEASVRVNTARDVLADVHKRAAYDAELRAAAASALRRASQQQSPSGRSNGGHPGFFTEYSGRREPCRRTAEHSRSCVCMPCRTCSQWHHVYVTDRHRSAAFWCNYCDRTHAGINRHVWKETTSAGFFSPGTTKVYLYALGLTLDITDITDSCEDWSWLAQEATGPSCRTAHKFEGGLPIREDCFAAYRQDDPAETRRNSNNKRKGGRRRR</sequence>
<dbReference type="CDD" id="cd06257">
    <property type="entry name" value="DnaJ"/>
    <property type="match status" value="1"/>
</dbReference>
<dbReference type="Proteomes" id="UP001491310">
    <property type="component" value="Unassembled WGS sequence"/>
</dbReference>
<evidence type="ECO:0000259" key="3">
    <source>
        <dbReference type="PROSITE" id="PS50076"/>
    </source>
</evidence>
<feature type="compositionally biased region" description="Low complexity" evidence="1">
    <location>
        <begin position="164"/>
        <end position="189"/>
    </location>
</feature>
<feature type="region of interest" description="Disordered" evidence="1">
    <location>
        <begin position="155"/>
        <end position="274"/>
    </location>
</feature>
<proteinExistence type="predicted"/>
<name>A0ABR2YUN3_9CHLO</name>
<dbReference type="SUPFAM" id="SSF46565">
    <property type="entry name" value="Chaperone J-domain"/>
    <property type="match status" value="1"/>
</dbReference>
<feature type="compositionally biased region" description="Basic and acidic residues" evidence="1">
    <location>
        <begin position="337"/>
        <end position="401"/>
    </location>
</feature>
<feature type="transmembrane region" description="Helical" evidence="2">
    <location>
        <begin position="481"/>
        <end position="504"/>
    </location>
</feature>
<dbReference type="InterPro" id="IPR001623">
    <property type="entry name" value="DnaJ_domain"/>
</dbReference>
<feature type="transmembrane region" description="Helical" evidence="2">
    <location>
        <begin position="554"/>
        <end position="575"/>
    </location>
</feature>
<keyword evidence="2" id="KW-1133">Transmembrane helix</keyword>
<evidence type="ECO:0000313" key="4">
    <source>
        <dbReference type="EMBL" id="KAK9915371.1"/>
    </source>
</evidence>
<keyword evidence="5" id="KW-1185">Reference proteome</keyword>
<feature type="transmembrane region" description="Helical" evidence="2">
    <location>
        <begin position="524"/>
        <end position="547"/>
    </location>
</feature>
<evidence type="ECO:0000256" key="1">
    <source>
        <dbReference type="SAM" id="MobiDB-lite"/>
    </source>
</evidence>
<feature type="compositionally biased region" description="Basic and acidic residues" evidence="1">
    <location>
        <begin position="225"/>
        <end position="239"/>
    </location>
</feature>
<dbReference type="PROSITE" id="PS50076">
    <property type="entry name" value="DNAJ_2"/>
    <property type="match status" value="1"/>
</dbReference>
<reference evidence="4 5" key="1">
    <citation type="journal article" date="2024" name="Nat. Commun.">
        <title>Phylogenomics reveals the evolutionary origins of lichenization in chlorophyte algae.</title>
        <authorList>
            <person name="Puginier C."/>
            <person name="Libourel C."/>
            <person name="Otte J."/>
            <person name="Skaloud P."/>
            <person name="Haon M."/>
            <person name="Grisel S."/>
            <person name="Petersen M."/>
            <person name="Berrin J.G."/>
            <person name="Delaux P.M."/>
            <person name="Dal Grande F."/>
            <person name="Keller J."/>
        </authorList>
    </citation>
    <scope>NUCLEOTIDE SEQUENCE [LARGE SCALE GENOMIC DNA]</scope>
    <source>
        <strain evidence="4 5">SAG 216-7</strain>
    </source>
</reference>
<protein>
    <recommendedName>
        <fullName evidence="3">J domain-containing protein</fullName>
    </recommendedName>
</protein>
<feature type="region of interest" description="Disordered" evidence="1">
    <location>
        <begin position="899"/>
        <end position="919"/>
    </location>
</feature>
<feature type="region of interest" description="Disordered" evidence="1">
    <location>
        <begin position="743"/>
        <end position="763"/>
    </location>
</feature>
<organism evidence="4 5">
    <name type="scientific">Coccomyxa subellipsoidea</name>
    <dbReference type="NCBI Taxonomy" id="248742"/>
    <lineage>
        <taxon>Eukaryota</taxon>
        <taxon>Viridiplantae</taxon>
        <taxon>Chlorophyta</taxon>
        <taxon>core chlorophytes</taxon>
        <taxon>Trebouxiophyceae</taxon>
        <taxon>Trebouxiophyceae incertae sedis</taxon>
        <taxon>Coccomyxaceae</taxon>
        <taxon>Coccomyxa</taxon>
    </lineage>
</organism>
<accession>A0ABR2YUN3</accession>
<dbReference type="PANTHER" id="PTHR45270:SF4">
    <property type="entry name" value="CHAPERONE DNAJ-DOMAIN SUPERFAMILY PROTEIN"/>
    <property type="match status" value="1"/>
</dbReference>
<keyword evidence="2" id="KW-0472">Membrane</keyword>
<feature type="transmembrane region" description="Helical" evidence="2">
    <location>
        <begin position="595"/>
        <end position="620"/>
    </location>
</feature>
<dbReference type="Pfam" id="PF00226">
    <property type="entry name" value="DnaJ"/>
    <property type="match status" value="1"/>
</dbReference>
<evidence type="ECO:0000313" key="5">
    <source>
        <dbReference type="Proteomes" id="UP001491310"/>
    </source>
</evidence>
<keyword evidence="2" id="KW-0812">Transmembrane</keyword>
<dbReference type="SMART" id="SM00271">
    <property type="entry name" value="DnaJ"/>
    <property type="match status" value="1"/>
</dbReference>
<evidence type="ECO:0000256" key="2">
    <source>
        <dbReference type="SAM" id="Phobius"/>
    </source>
</evidence>
<dbReference type="InterPro" id="IPR036869">
    <property type="entry name" value="J_dom_sf"/>
</dbReference>